<feature type="DNA-binding region" description="H-T-H motif" evidence="4">
    <location>
        <begin position="39"/>
        <end position="58"/>
    </location>
</feature>
<evidence type="ECO:0000313" key="7">
    <source>
        <dbReference type="Proteomes" id="UP001370100"/>
    </source>
</evidence>
<evidence type="ECO:0000313" key="6">
    <source>
        <dbReference type="EMBL" id="MEJ2890205.1"/>
    </source>
</evidence>
<keyword evidence="2 4" id="KW-0238">DNA-binding</keyword>
<dbReference type="SUPFAM" id="SSF46689">
    <property type="entry name" value="Homeodomain-like"/>
    <property type="match status" value="1"/>
</dbReference>
<dbReference type="PANTHER" id="PTHR30055:SF234">
    <property type="entry name" value="HTH-TYPE TRANSCRIPTIONAL REGULATOR BETI"/>
    <property type="match status" value="1"/>
</dbReference>
<dbReference type="InterPro" id="IPR036271">
    <property type="entry name" value="Tet_transcr_reg_TetR-rel_C_sf"/>
</dbReference>
<dbReference type="InterPro" id="IPR049445">
    <property type="entry name" value="TetR_SbtR-like_C"/>
</dbReference>
<dbReference type="EMBL" id="JBBEGL010000011">
    <property type="protein sequence ID" value="MEJ2890205.1"/>
    <property type="molecule type" value="Genomic_DNA"/>
</dbReference>
<name>A0ABU8NE25_9PSEU</name>
<dbReference type="RefSeq" id="WP_337718407.1">
    <property type="nucleotide sequence ID" value="NZ_JBBEGL010000011.1"/>
</dbReference>
<comment type="caution">
    <text evidence="6">The sequence shown here is derived from an EMBL/GenBank/DDBJ whole genome shotgun (WGS) entry which is preliminary data.</text>
</comment>
<sequence length="197" mass="20760">MSAPSDPVIRPLRADAARNHAAILAAARSALEADGADVALEEVARRAGVAPSTLYRRFSGRDELVAAVLEDYVAESVEPLLARAAADEDPWGALTGVLEGLVDGVTRHRGLLAAAKAVGAFTPELAARTLGPLGELLRRGQAAGVVRGDLEPDDLLVVVHMAVVTAEHDSRRWPRYLDLLLDGMAVGRPRAAGDLRP</sequence>
<dbReference type="Pfam" id="PF00440">
    <property type="entry name" value="TetR_N"/>
    <property type="match status" value="1"/>
</dbReference>
<accession>A0ABU8NE25</accession>
<protein>
    <submittedName>
        <fullName evidence="6">TetR family transcriptional regulator</fullName>
    </submittedName>
</protein>
<reference evidence="6 7" key="1">
    <citation type="submission" date="2024-03" db="EMBL/GenBank/DDBJ databases">
        <title>Actinomycetospora sp. OC33-EN06, a novel actinomycete isolated from wild orchid (Aerides multiflora).</title>
        <authorList>
            <person name="Suriyachadkun C."/>
        </authorList>
    </citation>
    <scope>NUCLEOTIDE SEQUENCE [LARGE SCALE GENOMIC DNA]</scope>
    <source>
        <strain evidence="6 7">OC33-EN06</strain>
    </source>
</reference>
<evidence type="ECO:0000256" key="3">
    <source>
        <dbReference type="ARBA" id="ARBA00023163"/>
    </source>
</evidence>
<proteinExistence type="predicted"/>
<dbReference type="Pfam" id="PF21597">
    <property type="entry name" value="TetR_C_43"/>
    <property type="match status" value="1"/>
</dbReference>
<keyword evidence="7" id="KW-1185">Reference proteome</keyword>
<evidence type="ECO:0000256" key="2">
    <source>
        <dbReference type="ARBA" id="ARBA00023125"/>
    </source>
</evidence>
<dbReference type="InterPro" id="IPR009057">
    <property type="entry name" value="Homeodomain-like_sf"/>
</dbReference>
<dbReference type="InterPro" id="IPR001647">
    <property type="entry name" value="HTH_TetR"/>
</dbReference>
<organism evidence="6 7">
    <name type="scientific">Actinomycetospora aeridis</name>
    <dbReference type="NCBI Taxonomy" id="3129231"/>
    <lineage>
        <taxon>Bacteria</taxon>
        <taxon>Bacillati</taxon>
        <taxon>Actinomycetota</taxon>
        <taxon>Actinomycetes</taxon>
        <taxon>Pseudonocardiales</taxon>
        <taxon>Pseudonocardiaceae</taxon>
        <taxon>Actinomycetospora</taxon>
    </lineage>
</organism>
<evidence type="ECO:0000256" key="1">
    <source>
        <dbReference type="ARBA" id="ARBA00023015"/>
    </source>
</evidence>
<dbReference type="Gene3D" id="1.10.357.10">
    <property type="entry name" value="Tetracycline Repressor, domain 2"/>
    <property type="match status" value="1"/>
</dbReference>
<dbReference type="SUPFAM" id="SSF48498">
    <property type="entry name" value="Tetracyclin repressor-like, C-terminal domain"/>
    <property type="match status" value="1"/>
</dbReference>
<evidence type="ECO:0000259" key="5">
    <source>
        <dbReference type="PROSITE" id="PS50977"/>
    </source>
</evidence>
<keyword evidence="3" id="KW-0804">Transcription</keyword>
<gene>
    <name evidence="6" type="ORF">WCD41_27345</name>
</gene>
<dbReference type="Proteomes" id="UP001370100">
    <property type="component" value="Unassembled WGS sequence"/>
</dbReference>
<dbReference type="PROSITE" id="PS50977">
    <property type="entry name" value="HTH_TETR_2"/>
    <property type="match status" value="1"/>
</dbReference>
<dbReference type="PANTHER" id="PTHR30055">
    <property type="entry name" value="HTH-TYPE TRANSCRIPTIONAL REGULATOR RUTR"/>
    <property type="match status" value="1"/>
</dbReference>
<dbReference type="PRINTS" id="PR00455">
    <property type="entry name" value="HTHTETR"/>
</dbReference>
<evidence type="ECO:0000256" key="4">
    <source>
        <dbReference type="PROSITE-ProRule" id="PRU00335"/>
    </source>
</evidence>
<feature type="domain" description="HTH tetR-type" evidence="5">
    <location>
        <begin position="17"/>
        <end position="76"/>
    </location>
</feature>
<keyword evidence="1" id="KW-0805">Transcription regulation</keyword>
<dbReference type="InterPro" id="IPR050109">
    <property type="entry name" value="HTH-type_TetR-like_transc_reg"/>
</dbReference>